<proteinExistence type="inferred from homology"/>
<dbReference type="EMBL" id="JAGSOJ010000003">
    <property type="protein sequence ID" value="MCM1990852.1"/>
    <property type="molecule type" value="Genomic_DNA"/>
</dbReference>
<dbReference type="PANTHER" id="PTHR36838">
    <property type="entry name" value="AUXIN EFFLUX CARRIER FAMILY PROTEIN"/>
    <property type="match status" value="1"/>
</dbReference>
<dbReference type="Proteomes" id="UP001056429">
    <property type="component" value="Unassembled WGS sequence"/>
</dbReference>
<evidence type="ECO:0000256" key="5">
    <source>
        <dbReference type="ARBA" id="ARBA00022692"/>
    </source>
</evidence>
<dbReference type="GO" id="GO:0055085">
    <property type="term" value="P:transmembrane transport"/>
    <property type="evidence" value="ECO:0007669"/>
    <property type="project" value="InterPro"/>
</dbReference>
<feature type="transmembrane region" description="Helical" evidence="8">
    <location>
        <begin position="69"/>
        <end position="88"/>
    </location>
</feature>
<evidence type="ECO:0000256" key="4">
    <source>
        <dbReference type="ARBA" id="ARBA00022475"/>
    </source>
</evidence>
<organism evidence="9 10">
    <name type="scientific">Oceanirhabdus seepicola</name>
    <dbReference type="NCBI Taxonomy" id="2828781"/>
    <lineage>
        <taxon>Bacteria</taxon>
        <taxon>Bacillati</taxon>
        <taxon>Bacillota</taxon>
        <taxon>Clostridia</taxon>
        <taxon>Eubacteriales</taxon>
        <taxon>Clostridiaceae</taxon>
        <taxon>Oceanirhabdus</taxon>
    </lineage>
</organism>
<dbReference type="InterPro" id="IPR004776">
    <property type="entry name" value="Mem_transp_PIN-like"/>
</dbReference>
<feature type="transmembrane region" description="Helical" evidence="8">
    <location>
        <begin position="159"/>
        <end position="179"/>
    </location>
</feature>
<feature type="transmembrane region" description="Helical" evidence="8">
    <location>
        <begin position="126"/>
        <end position="147"/>
    </location>
</feature>
<dbReference type="AlphaFoldDB" id="A0A9J6P3C0"/>
<reference evidence="9" key="1">
    <citation type="journal article" date="2021" name="mSystems">
        <title>Bacteria and Archaea Synergistically Convert Glycine Betaine to Biogenic Methane in the Formosa Cold Seep of the South China Sea.</title>
        <authorList>
            <person name="Li L."/>
            <person name="Zhang W."/>
            <person name="Zhang S."/>
            <person name="Song L."/>
            <person name="Sun Q."/>
            <person name="Zhang H."/>
            <person name="Xiang H."/>
            <person name="Dong X."/>
        </authorList>
    </citation>
    <scope>NUCLEOTIDE SEQUENCE</scope>
    <source>
        <strain evidence="9">ZWT</strain>
    </source>
</reference>
<evidence type="ECO:0000256" key="6">
    <source>
        <dbReference type="ARBA" id="ARBA00022989"/>
    </source>
</evidence>
<name>A0A9J6P3C0_9CLOT</name>
<evidence type="ECO:0000313" key="10">
    <source>
        <dbReference type="Proteomes" id="UP001056429"/>
    </source>
</evidence>
<feature type="transmembrane region" description="Helical" evidence="8">
    <location>
        <begin position="36"/>
        <end position="57"/>
    </location>
</feature>
<gene>
    <name evidence="9" type="ORF">KDK92_14065</name>
</gene>
<reference evidence="9" key="2">
    <citation type="submission" date="2021-04" db="EMBL/GenBank/DDBJ databases">
        <authorList>
            <person name="Dong X."/>
        </authorList>
    </citation>
    <scope>NUCLEOTIDE SEQUENCE</scope>
    <source>
        <strain evidence="9">ZWT</strain>
    </source>
</reference>
<accession>A0A9J6P3C0</accession>
<feature type="transmembrane region" description="Helical" evidence="8">
    <location>
        <begin position="277"/>
        <end position="302"/>
    </location>
</feature>
<evidence type="ECO:0000256" key="3">
    <source>
        <dbReference type="ARBA" id="ARBA00022448"/>
    </source>
</evidence>
<feature type="transmembrane region" description="Helical" evidence="8">
    <location>
        <begin position="6"/>
        <end position="24"/>
    </location>
</feature>
<comment type="subcellular location">
    <subcellularLocation>
        <location evidence="1">Cell membrane</location>
        <topology evidence="1">Multi-pass membrane protein</topology>
    </subcellularLocation>
</comment>
<keyword evidence="6 8" id="KW-1133">Transmembrane helix</keyword>
<dbReference type="GO" id="GO:0005886">
    <property type="term" value="C:plasma membrane"/>
    <property type="evidence" value="ECO:0007669"/>
    <property type="project" value="UniProtKB-SubCell"/>
</dbReference>
<evidence type="ECO:0000256" key="8">
    <source>
        <dbReference type="SAM" id="Phobius"/>
    </source>
</evidence>
<evidence type="ECO:0000313" key="9">
    <source>
        <dbReference type="EMBL" id="MCM1990852.1"/>
    </source>
</evidence>
<sequence length="304" mass="33790">MNNVDINTAVLILFFIIIVGYIARKTNIITRELNKGLSGLLVNVTLPLLIISSFNRAYDSKLMENGTKILIYSFLIHIFLFLLGQVLYIRNEESKKKVLIFYTTFSNTGFMGFPILGSIYGDTGVFYAAIFNIAFNLLVWTLGVSIFTGERDLKSIRKVIVNPSFIAVIIGIIIFRFSIPLPESIWGALELVGDTTTPLSMIIIGAMLAEMKVHEIFTDLSIYYGAFIRLLAAPIILYFIMSVLGVEEQVRNICIILVAMPAAVTTAIIAEKYEGNALYASQSIFITNLICLLTIPLIISFLGV</sequence>
<keyword evidence="5 8" id="KW-0812">Transmembrane</keyword>
<keyword evidence="10" id="KW-1185">Reference proteome</keyword>
<evidence type="ECO:0000256" key="7">
    <source>
        <dbReference type="ARBA" id="ARBA00023136"/>
    </source>
</evidence>
<dbReference type="InterPro" id="IPR038770">
    <property type="entry name" value="Na+/solute_symporter_sf"/>
</dbReference>
<dbReference type="Gene3D" id="1.20.1530.20">
    <property type="match status" value="2"/>
</dbReference>
<dbReference type="Pfam" id="PF03547">
    <property type="entry name" value="Mem_trans"/>
    <property type="match status" value="2"/>
</dbReference>
<dbReference type="PANTHER" id="PTHR36838:SF1">
    <property type="entry name" value="SLR1864 PROTEIN"/>
    <property type="match status" value="1"/>
</dbReference>
<feature type="transmembrane region" description="Helical" evidence="8">
    <location>
        <begin position="100"/>
        <end position="120"/>
    </location>
</feature>
<evidence type="ECO:0000256" key="2">
    <source>
        <dbReference type="ARBA" id="ARBA00010145"/>
    </source>
</evidence>
<comment type="caution">
    <text evidence="9">The sequence shown here is derived from an EMBL/GenBank/DDBJ whole genome shotgun (WGS) entry which is preliminary data.</text>
</comment>
<feature type="transmembrane region" description="Helical" evidence="8">
    <location>
        <begin position="250"/>
        <end position="270"/>
    </location>
</feature>
<dbReference type="RefSeq" id="WP_250859966.1">
    <property type="nucleotide sequence ID" value="NZ_JAGSOJ010000003.1"/>
</dbReference>
<protein>
    <submittedName>
        <fullName evidence="9">AEC family transporter</fullName>
    </submittedName>
</protein>
<feature type="transmembrane region" description="Helical" evidence="8">
    <location>
        <begin position="221"/>
        <end position="244"/>
    </location>
</feature>
<evidence type="ECO:0000256" key="1">
    <source>
        <dbReference type="ARBA" id="ARBA00004651"/>
    </source>
</evidence>
<keyword evidence="4" id="KW-1003">Cell membrane</keyword>
<keyword evidence="7 8" id="KW-0472">Membrane</keyword>
<comment type="similarity">
    <text evidence="2">Belongs to the auxin efflux carrier (TC 2.A.69) family.</text>
</comment>
<keyword evidence="3" id="KW-0813">Transport</keyword>